<dbReference type="SUPFAM" id="SSF49899">
    <property type="entry name" value="Concanavalin A-like lectins/glucanases"/>
    <property type="match status" value="1"/>
</dbReference>
<evidence type="ECO:0000256" key="14">
    <source>
        <dbReference type="ARBA" id="ARBA00093308"/>
    </source>
</evidence>
<dbReference type="EMBL" id="KZ613949">
    <property type="protein sequence ID" value="PMD37584.1"/>
    <property type="molecule type" value="Genomic_DNA"/>
</dbReference>
<evidence type="ECO:0000256" key="18">
    <source>
        <dbReference type="SAM" id="SignalP"/>
    </source>
</evidence>
<dbReference type="InterPro" id="IPR013320">
    <property type="entry name" value="ConA-like_dom_sf"/>
</dbReference>
<proteinExistence type="inferred from homology"/>
<gene>
    <name evidence="20" type="ORF">L207DRAFT_568537</name>
</gene>
<keyword evidence="17" id="KW-0812">Transmembrane</keyword>
<dbReference type="PROSITE" id="PS51762">
    <property type="entry name" value="GH16_2"/>
    <property type="match status" value="1"/>
</dbReference>
<dbReference type="GO" id="GO:0005975">
    <property type="term" value="P:carbohydrate metabolic process"/>
    <property type="evidence" value="ECO:0007669"/>
    <property type="project" value="InterPro"/>
</dbReference>
<evidence type="ECO:0000256" key="8">
    <source>
        <dbReference type="ARBA" id="ARBA00023136"/>
    </source>
</evidence>
<evidence type="ECO:0000256" key="3">
    <source>
        <dbReference type="ARBA" id="ARBA00012729"/>
    </source>
</evidence>
<comment type="function">
    <text evidence="14">Dual chitinase/transglycosylase that plays a role in cell wall architecture. Chitinase and transglycosylase activities are coupled. Required for the polysaccharide cross-linking at the septa and the cell wall. More specifically, transfers chitin to 1,6-beta-glucan in the cell wall.</text>
</comment>
<organism evidence="20 21">
    <name type="scientific">Hyaloscypha variabilis (strain UAMH 11265 / GT02V1 / F)</name>
    <name type="common">Meliniomyces variabilis</name>
    <dbReference type="NCBI Taxonomy" id="1149755"/>
    <lineage>
        <taxon>Eukaryota</taxon>
        <taxon>Fungi</taxon>
        <taxon>Dikarya</taxon>
        <taxon>Ascomycota</taxon>
        <taxon>Pezizomycotina</taxon>
        <taxon>Leotiomycetes</taxon>
        <taxon>Helotiales</taxon>
        <taxon>Hyaloscyphaceae</taxon>
        <taxon>Hyaloscypha</taxon>
        <taxon>Hyaloscypha variabilis</taxon>
    </lineage>
</organism>
<dbReference type="InterPro" id="IPR050546">
    <property type="entry name" value="Glycosyl_Hydrlase_16"/>
</dbReference>
<evidence type="ECO:0000256" key="16">
    <source>
        <dbReference type="SAM" id="MobiDB-lite"/>
    </source>
</evidence>
<evidence type="ECO:0000256" key="12">
    <source>
        <dbReference type="ARBA" id="ARBA00023316"/>
    </source>
</evidence>
<keyword evidence="11" id="KW-0326">Glycosidase</keyword>
<feature type="region of interest" description="Disordered" evidence="16">
    <location>
        <begin position="403"/>
        <end position="496"/>
    </location>
</feature>
<dbReference type="CDD" id="cd02183">
    <property type="entry name" value="GH16_fungal_CRH1_transglycosylase"/>
    <property type="match status" value="1"/>
</dbReference>
<keyword evidence="5" id="KW-0808">Transferase</keyword>
<keyword evidence="6 18" id="KW-0732">Signal</keyword>
<sequence>MRFFSVLGASALLVAPALAQTWTSCNPLNTTCPEDPALGINHTFVFNTSTTVANSFNITAGAITYDDNGAGFTVAKKGDSPTIQSQFYIFFGSVSVIMKAASGQGIISSIVLESDDLDEIDWEFMGGNTTFAETNYFGKGNETSYNRALYYPASSNVQENFHNYTVLWTSAQLQWLIDGQLVRTLPYADANGGANYPQTPMTVRMGIWAGGDPDNSPGTIEWAGGLTDYSKGPYTMYVQSATVNDFSTGKAYEYSDHSGSWQSIKVIQGTSAVNQTIVAAATPHLSMAQKFQALPQTTKLAIYGGSGAAGALLLAAIVFSCIRQRRKGRRERDAYNAQVEQEREQAYRDQMELREKGLGGWDKKEFDHQGEDALGGWGGSYVPTTSANDLPAAASKFPGNVTVNEVPSRTNSPALPRGVDPVSRMQTPSLASPAPQSPRAWSGGNQGGLVQNAGNAYSGGYGANPNIPRSPSFPLSPQVPQQRGPGGYNSGGYSRF</sequence>
<dbReference type="Proteomes" id="UP000235786">
    <property type="component" value="Unassembled WGS sequence"/>
</dbReference>
<accession>A0A2J6RGE3</accession>
<dbReference type="GO" id="GO:0008843">
    <property type="term" value="F:endochitinase activity"/>
    <property type="evidence" value="ECO:0007669"/>
    <property type="project" value="UniProtKB-EC"/>
</dbReference>
<keyword evidence="4" id="KW-0328">Glycosyltransferase</keyword>
<comment type="subcellular location">
    <subcellularLocation>
        <location evidence="2">Membrane</location>
    </subcellularLocation>
</comment>
<keyword evidence="9" id="KW-1015">Disulfide bond</keyword>
<feature type="domain" description="GH16" evidence="19">
    <location>
        <begin position="19"/>
        <end position="238"/>
    </location>
</feature>
<keyword evidence="17" id="KW-1133">Transmembrane helix</keyword>
<evidence type="ECO:0000256" key="10">
    <source>
        <dbReference type="ARBA" id="ARBA00023180"/>
    </source>
</evidence>
<evidence type="ECO:0000256" key="5">
    <source>
        <dbReference type="ARBA" id="ARBA00022679"/>
    </source>
</evidence>
<dbReference type="EC" id="3.2.1.14" evidence="3"/>
<dbReference type="GO" id="GO:0031505">
    <property type="term" value="P:fungal-type cell wall organization"/>
    <property type="evidence" value="ECO:0007669"/>
    <property type="project" value="TreeGrafter"/>
</dbReference>
<keyword evidence="21" id="KW-1185">Reference proteome</keyword>
<feature type="transmembrane region" description="Helical" evidence="17">
    <location>
        <begin position="300"/>
        <end position="322"/>
    </location>
</feature>
<dbReference type="OrthoDB" id="4781at2759"/>
<keyword evidence="7 20" id="KW-0378">Hydrolase</keyword>
<dbReference type="PANTHER" id="PTHR10963:SF27">
    <property type="entry name" value="GLYCOSIDASE-RELATED"/>
    <property type="match status" value="1"/>
</dbReference>
<feature type="signal peptide" evidence="18">
    <location>
        <begin position="1"/>
        <end position="19"/>
    </location>
</feature>
<feature type="chain" id="PRO_5014453539" description="chitinase" evidence="18">
    <location>
        <begin position="20"/>
        <end position="496"/>
    </location>
</feature>
<name>A0A2J6RGE3_HYAVF</name>
<evidence type="ECO:0000313" key="21">
    <source>
        <dbReference type="Proteomes" id="UP000235786"/>
    </source>
</evidence>
<dbReference type="GO" id="GO:0016757">
    <property type="term" value="F:glycosyltransferase activity"/>
    <property type="evidence" value="ECO:0007669"/>
    <property type="project" value="UniProtKB-KW"/>
</dbReference>
<dbReference type="GO" id="GO:0016020">
    <property type="term" value="C:membrane"/>
    <property type="evidence" value="ECO:0007669"/>
    <property type="project" value="UniProtKB-SubCell"/>
</dbReference>
<evidence type="ECO:0000313" key="20">
    <source>
        <dbReference type="EMBL" id="PMD37584.1"/>
    </source>
</evidence>
<keyword evidence="10" id="KW-0325">Glycoprotein</keyword>
<evidence type="ECO:0000256" key="13">
    <source>
        <dbReference type="ARBA" id="ARBA00038074"/>
    </source>
</evidence>
<evidence type="ECO:0000256" key="6">
    <source>
        <dbReference type="ARBA" id="ARBA00022729"/>
    </source>
</evidence>
<dbReference type="InterPro" id="IPR000757">
    <property type="entry name" value="Beta-glucanase-like"/>
</dbReference>
<evidence type="ECO:0000256" key="17">
    <source>
        <dbReference type="SAM" id="Phobius"/>
    </source>
</evidence>
<keyword evidence="15" id="KW-0175">Coiled coil</keyword>
<evidence type="ECO:0000256" key="11">
    <source>
        <dbReference type="ARBA" id="ARBA00023295"/>
    </source>
</evidence>
<comment type="similarity">
    <text evidence="13">Belongs to the glycosyl hydrolase 16 family. CRH1 subfamily.</text>
</comment>
<dbReference type="FunFam" id="2.60.120.200:FF:000152">
    <property type="entry name" value="Cell wall glucanase"/>
    <property type="match status" value="1"/>
</dbReference>
<keyword evidence="8 17" id="KW-0472">Membrane</keyword>
<feature type="compositionally biased region" description="Polar residues" evidence="16">
    <location>
        <begin position="403"/>
        <end position="413"/>
    </location>
</feature>
<evidence type="ECO:0000256" key="1">
    <source>
        <dbReference type="ARBA" id="ARBA00000822"/>
    </source>
</evidence>
<reference evidence="20 21" key="1">
    <citation type="submission" date="2016-04" db="EMBL/GenBank/DDBJ databases">
        <title>A degradative enzymes factory behind the ericoid mycorrhizal symbiosis.</title>
        <authorList>
            <consortium name="DOE Joint Genome Institute"/>
            <person name="Martino E."/>
            <person name="Morin E."/>
            <person name="Grelet G."/>
            <person name="Kuo A."/>
            <person name="Kohler A."/>
            <person name="Daghino S."/>
            <person name="Barry K."/>
            <person name="Choi C."/>
            <person name="Cichocki N."/>
            <person name="Clum A."/>
            <person name="Copeland A."/>
            <person name="Hainaut M."/>
            <person name="Haridas S."/>
            <person name="Labutti K."/>
            <person name="Lindquist E."/>
            <person name="Lipzen A."/>
            <person name="Khouja H.-R."/>
            <person name="Murat C."/>
            <person name="Ohm R."/>
            <person name="Olson A."/>
            <person name="Spatafora J."/>
            <person name="Veneault-Fourrey C."/>
            <person name="Henrissat B."/>
            <person name="Grigoriev I."/>
            <person name="Martin F."/>
            <person name="Perotto S."/>
        </authorList>
    </citation>
    <scope>NUCLEOTIDE SEQUENCE [LARGE SCALE GENOMIC DNA]</scope>
    <source>
        <strain evidence="20 21">F</strain>
    </source>
</reference>
<dbReference type="PROSITE" id="PS51257">
    <property type="entry name" value="PROKAR_LIPOPROTEIN"/>
    <property type="match status" value="1"/>
</dbReference>
<evidence type="ECO:0000256" key="2">
    <source>
        <dbReference type="ARBA" id="ARBA00004370"/>
    </source>
</evidence>
<dbReference type="PANTHER" id="PTHR10963">
    <property type="entry name" value="GLYCOSYL HYDROLASE-RELATED"/>
    <property type="match status" value="1"/>
</dbReference>
<feature type="coiled-coil region" evidence="15">
    <location>
        <begin position="325"/>
        <end position="356"/>
    </location>
</feature>
<evidence type="ECO:0000256" key="9">
    <source>
        <dbReference type="ARBA" id="ARBA00023157"/>
    </source>
</evidence>
<feature type="compositionally biased region" description="Polar residues" evidence="16">
    <location>
        <begin position="467"/>
        <end position="481"/>
    </location>
</feature>
<dbReference type="Gene3D" id="2.60.120.200">
    <property type="match status" value="1"/>
</dbReference>
<evidence type="ECO:0000256" key="15">
    <source>
        <dbReference type="SAM" id="Coils"/>
    </source>
</evidence>
<keyword evidence="12" id="KW-0961">Cell wall biogenesis/degradation</keyword>
<protein>
    <recommendedName>
        <fullName evidence="3">chitinase</fullName>
        <ecNumber evidence="3">3.2.1.14</ecNumber>
    </recommendedName>
</protein>
<dbReference type="STRING" id="1149755.A0A2J6RGE3"/>
<dbReference type="GO" id="GO:0009277">
    <property type="term" value="C:fungal-type cell wall"/>
    <property type="evidence" value="ECO:0007669"/>
    <property type="project" value="TreeGrafter"/>
</dbReference>
<evidence type="ECO:0000259" key="19">
    <source>
        <dbReference type="PROSITE" id="PS51762"/>
    </source>
</evidence>
<evidence type="ECO:0000256" key="7">
    <source>
        <dbReference type="ARBA" id="ARBA00022801"/>
    </source>
</evidence>
<evidence type="ECO:0000256" key="4">
    <source>
        <dbReference type="ARBA" id="ARBA00022676"/>
    </source>
</evidence>
<dbReference type="Pfam" id="PF00722">
    <property type="entry name" value="Glyco_hydro_16"/>
    <property type="match status" value="1"/>
</dbReference>
<comment type="catalytic activity">
    <reaction evidence="1">
        <text>Random endo-hydrolysis of N-acetyl-beta-D-glucosaminide (1-&gt;4)-beta-linkages in chitin and chitodextrins.</text>
        <dbReference type="EC" id="3.2.1.14"/>
    </reaction>
</comment>
<dbReference type="AlphaFoldDB" id="A0A2J6RGE3"/>